<evidence type="ECO:0000259" key="9">
    <source>
        <dbReference type="PROSITE" id="PS50859"/>
    </source>
</evidence>
<dbReference type="EMBL" id="DUZY01000002">
    <property type="protein sequence ID" value="DAD28950.1"/>
    <property type="molecule type" value="Genomic_DNA"/>
</dbReference>
<evidence type="ECO:0000256" key="3">
    <source>
        <dbReference type="ARBA" id="ARBA00023136"/>
    </source>
</evidence>
<dbReference type="SUPFAM" id="SSF64356">
    <property type="entry name" value="SNARE-like"/>
    <property type="match status" value="1"/>
</dbReference>
<dbReference type="PROSITE" id="PS50859">
    <property type="entry name" value="LONGIN"/>
    <property type="match status" value="1"/>
</dbReference>
<dbReference type="InterPro" id="IPR010908">
    <property type="entry name" value="Longin_dom"/>
</dbReference>
<comment type="similarity">
    <text evidence="1">Belongs to the synaptobrevin family.</text>
</comment>
<keyword evidence="3 8" id="KW-0472">Membrane</keyword>
<evidence type="ECO:0000256" key="4">
    <source>
        <dbReference type="ARBA" id="ARBA00023139"/>
    </source>
</evidence>
<dbReference type="PANTHER" id="PTHR45806">
    <property type="entry name" value="SYNAPTOBREVIN HOMOLOG YKT6"/>
    <property type="match status" value="1"/>
</dbReference>
<evidence type="ECO:0000256" key="2">
    <source>
        <dbReference type="ARBA" id="ARBA00022481"/>
    </source>
</evidence>
<dbReference type="InterPro" id="IPR011012">
    <property type="entry name" value="Longin-like_dom_sf"/>
</dbReference>
<dbReference type="Proteomes" id="UP000607653">
    <property type="component" value="Unassembled WGS sequence"/>
</dbReference>
<evidence type="ECO:0000256" key="5">
    <source>
        <dbReference type="ARBA" id="ARBA00023288"/>
    </source>
</evidence>
<evidence type="ECO:0000256" key="8">
    <source>
        <dbReference type="SAM" id="Phobius"/>
    </source>
</evidence>
<keyword evidence="6" id="KW-0636">Prenylation</keyword>
<comment type="caution">
    <text evidence="10">The sequence shown here is derived from an EMBL/GenBank/DDBJ whole genome shotgun (WGS) entry which is preliminary data.</text>
</comment>
<evidence type="ECO:0000313" key="10">
    <source>
        <dbReference type="EMBL" id="DAD28950.1"/>
    </source>
</evidence>
<keyword evidence="4" id="KW-0564">Palmitate</keyword>
<dbReference type="GO" id="GO:0012505">
    <property type="term" value="C:endomembrane system"/>
    <property type="evidence" value="ECO:0007669"/>
    <property type="project" value="UniProtKB-SubCell"/>
</dbReference>
<keyword evidence="2" id="KW-0488">Methylation</keyword>
<accession>A0A822Y8W5</accession>
<name>A0A822Y8W5_NELNU</name>
<reference evidence="10 11" key="1">
    <citation type="journal article" date="2020" name="Mol. Biol. Evol.">
        <title>Distinct Expression and Methylation Patterns for Genes with Different Fates following a Single Whole-Genome Duplication in Flowering Plants.</title>
        <authorList>
            <person name="Shi T."/>
            <person name="Rahmani R.S."/>
            <person name="Gugger P.F."/>
            <person name="Wang M."/>
            <person name="Li H."/>
            <person name="Zhang Y."/>
            <person name="Li Z."/>
            <person name="Wang Q."/>
            <person name="Van de Peer Y."/>
            <person name="Marchal K."/>
            <person name="Chen J."/>
        </authorList>
    </citation>
    <scope>NUCLEOTIDE SEQUENCE [LARGE SCALE GENOMIC DNA]</scope>
    <source>
        <tissue evidence="10">Leaf</tissue>
    </source>
</reference>
<dbReference type="AlphaFoldDB" id="A0A822Y8W5"/>
<organism evidence="10 11">
    <name type="scientific">Nelumbo nucifera</name>
    <name type="common">Sacred lotus</name>
    <dbReference type="NCBI Taxonomy" id="4432"/>
    <lineage>
        <taxon>Eukaryota</taxon>
        <taxon>Viridiplantae</taxon>
        <taxon>Streptophyta</taxon>
        <taxon>Embryophyta</taxon>
        <taxon>Tracheophyta</taxon>
        <taxon>Spermatophyta</taxon>
        <taxon>Magnoliopsida</taxon>
        <taxon>Proteales</taxon>
        <taxon>Nelumbonaceae</taxon>
        <taxon>Nelumbo</taxon>
    </lineage>
</organism>
<protein>
    <recommendedName>
        <fullName evidence="9">Longin domain-containing protein</fullName>
    </recommendedName>
</protein>
<sequence>MFFYAKKTELVIAKSKSSVRFFDLYAGQLIFVALFLAQFVFSSREDLEGGNCSEKLYSFYVFVFLEYKVHAYNRNGLCAVGFMDDHYPVRSAFSVLNKVNPCSSSIANKTLTFSLRKICLFEQILHFSLLCQYNHL</sequence>
<keyword evidence="11" id="KW-1185">Reference proteome</keyword>
<evidence type="ECO:0000256" key="7">
    <source>
        <dbReference type="ARBA" id="ARBA00046278"/>
    </source>
</evidence>
<evidence type="ECO:0000256" key="1">
    <source>
        <dbReference type="ARBA" id="ARBA00008025"/>
    </source>
</evidence>
<proteinExistence type="inferred from homology"/>
<keyword evidence="8" id="KW-0812">Transmembrane</keyword>
<keyword evidence="8" id="KW-1133">Transmembrane helix</keyword>
<evidence type="ECO:0000313" key="11">
    <source>
        <dbReference type="Proteomes" id="UP000607653"/>
    </source>
</evidence>
<dbReference type="Gene3D" id="3.30.450.50">
    <property type="entry name" value="Longin domain"/>
    <property type="match status" value="1"/>
</dbReference>
<comment type="subcellular location">
    <subcellularLocation>
        <location evidence="7">Endomembrane system</location>
        <topology evidence="7">Lipid-anchor</topology>
        <orientation evidence="7">Cytoplasmic side</orientation>
    </subcellularLocation>
</comment>
<gene>
    <name evidence="10" type="ORF">HUJ06_030418</name>
</gene>
<feature type="transmembrane region" description="Helical" evidence="8">
    <location>
        <begin position="21"/>
        <end position="41"/>
    </location>
</feature>
<feature type="domain" description="Longin" evidence="9">
    <location>
        <begin position="66"/>
        <end position="99"/>
    </location>
</feature>
<keyword evidence="5" id="KW-0449">Lipoprotein</keyword>
<evidence type="ECO:0000256" key="6">
    <source>
        <dbReference type="ARBA" id="ARBA00023289"/>
    </source>
</evidence>
<dbReference type="PANTHER" id="PTHR45806:SF1">
    <property type="entry name" value="SYNAPTOBREVIN HOMOLOG YKT6"/>
    <property type="match status" value="1"/>
</dbReference>